<name>A0A285MXG2_9FLAO</name>
<dbReference type="InterPro" id="IPR012338">
    <property type="entry name" value="Beta-lactam/transpept-like"/>
</dbReference>
<dbReference type="EMBL" id="OBEH01000007">
    <property type="protein sequence ID" value="SNZ01778.1"/>
    <property type="molecule type" value="Genomic_DNA"/>
</dbReference>
<protein>
    <recommendedName>
        <fullName evidence="3">Beta-lactamase-related domain-containing protein</fullName>
    </recommendedName>
</protein>
<gene>
    <name evidence="1" type="ORF">SAMN06265377_3624</name>
</gene>
<dbReference type="AlphaFoldDB" id="A0A285MXG2"/>
<dbReference type="Gene3D" id="3.40.710.10">
    <property type="entry name" value="DD-peptidase/beta-lactamase superfamily"/>
    <property type="match status" value="1"/>
</dbReference>
<evidence type="ECO:0000313" key="1">
    <source>
        <dbReference type="EMBL" id="SNZ01778.1"/>
    </source>
</evidence>
<dbReference type="Proteomes" id="UP000219048">
    <property type="component" value="Unassembled WGS sequence"/>
</dbReference>
<proteinExistence type="predicted"/>
<keyword evidence="2" id="KW-1185">Reference proteome</keyword>
<accession>A0A285MXG2</accession>
<evidence type="ECO:0000313" key="2">
    <source>
        <dbReference type="Proteomes" id="UP000219048"/>
    </source>
</evidence>
<organism evidence="1 2">
    <name type="scientific">Flagellimonas pacifica</name>
    <dbReference type="NCBI Taxonomy" id="1247520"/>
    <lineage>
        <taxon>Bacteria</taxon>
        <taxon>Pseudomonadati</taxon>
        <taxon>Bacteroidota</taxon>
        <taxon>Flavobacteriia</taxon>
        <taxon>Flavobacteriales</taxon>
        <taxon>Flavobacteriaceae</taxon>
        <taxon>Flagellimonas</taxon>
    </lineage>
</organism>
<reference evidence="2" key="1">
    <citation type="submission" date="2017-09" db="EMBL/GenBank/DDBJ databases">
        <authorList>
            <person name="Varghese N."/>
            <person name="Submissions S."/>
        </authorList>
    </citation>
    <scope>NUCLEOTIDE SEQUENCE [LARGE SCALE GENOMIC DNA]</scope>
    <source>
        <strain evidence="2">DSM 25885</strain>
    </source>
</reference>
<evidence type="ECO:0008006" key="3">
    <source>
        <dbReference type="Google" id="ProtNLM"/>
    </source>
</evidence>
<sequence length="118" mass="13203">MYKMSLISTRSIFVPFLMNIYSLLLLSKGFESIATNVWMNNDFISVDQNGVKAKNGYGLGTVISYDSQLNIGHGGVNVGSCSELRYFPESDYLLIVLANNRNGAINTYNFFKNSLPRE</sequence>
<dbReference type="SUPFAM" id="SSF56601">
    <property type="entry name" value="beta-lactamase/transpeptidase-like"/>
    <property type="match status" value="1"/>
</dbReference>